<keyword evidence="2" id="KW-0378">Hydrolase</keyword>
<dbReference type="SUPFAM" id="SSF52266">
    <property type="entry name" value="SGNH hydrolase"/>
    <property type="match status" value="1"/>
</dbReference>
<feature type="non-terminal residue" evidence="2">
    <location>
        <position position="267"/>
    </location>
</feature>
<gene>
    <name evidence="2" type="ORF">D7231_34905</name>
</gene>
<accession>A0A3B0A3N6</accession>
<dbReference type="PANTHER" id="PTHR43784:SF2">
    <property type="entry name" value="GDSL-LIKE LIPASE_ACYLHYDROLASE, PUTATIVE (AFU_ORTHOLOGUE AFUA_2G00820)-RELATED"/>
    <property type="match status" value="1"/>
</dbReference>
<dbReference type="Proteomes" id="UP000270343">
    <property type="component" value="Unassembled WGS sequence"/>
</dbReference>
<keyword evidence="3" id="KW-1185">Reference proteome</keyword>
<dbReference type="PANTHER" id="PTHR43784">
    <property type="entry name" value="GDSL-LIKE LIPASE/ACYLHYDROLASE, PUTATIVE (AFU_ORTHOLOGUE AFUA_2G00820)-RELATED"/>
    <property type="match status" value="1"/>
</dbReference>
<dbReference type="EMBL" id="RBAM01000097">
    <property type="protein sequence ID" value="RKN54959.1"/>
    <property type="molecule type" value="Genomic_DNA"/>
</dbReference>
<sequence>MRRGFYALLAGLMAVLVGVVVAIGTGRQGEREVAAAPSAPAEAEEGSEDAEPVTPAARSAWVGTWSAAPTGAEPATVDGLPDRSLRNVLRASVGGSSVRVELSNRYGTQPVTFTHVTVALSAYGGPAAQPDTMRELTFGGGSTVIVPAGGSVLSDPVSLKVPAAADVLVTVYAPEPSGPVTYHRMARQTSYAAPGDVAADTTGGPYQETVDSWRYVTALHVLSAQAAGSVVVLGDSLTDGAGSTPGANHRWTDFLAARLRDERGAPA</sequence>
<protein>
    <submittedName>
        <fullName evidence="2">SGNH/GDSL hydrolase family protein</fullName>
    </submittedName>
</protein>
<feature type="compositionally biased region" description="Acidic residues" evidence="1">
    <location>
        <begin position="42"/>
        <end position="51"/>
    </location>
</feature>
<name>A0A3B0A3N6_9ACTN</name>
<evidence type="ECO:0000313" key="3">
    <source>
        <dbReference type="Proteomes" id="UP000270343"/>
    </source>
</evidence>
<dbReference type="AlphaFoldDB" id="A0A3B0A3N6"/>
<dbReference type="InterPro" id="IPR053140">
    <property type="entry name" value="GDSL_Rv0518-like"/>
</dbReference>
<comment type="caution">
    <text evidence="2">The sequence shown here is derived from an EMBL/GenBank/DDBJ whole genome shotgun (WGS) entry which is preliminary data.</text>
</comment>
<dbReference type="GO" id="GO:0016787">
    <property type="term" value="F:hydrolase activity"/>
    <property type="evidence" value="ECO:0007669"/>
    <property type="project" value="UniProtKB-KW"/>
</dbReference>
<proteinExistence type="predicted"/>
<reference evidence="2 3" key="1">
    <citation type="journal article" date="2015" name="Antonie Van Leeuwenhoek">
        <title>Streptomyces klenkii sp. nov., isolated from deep marine sediment.</title>
        <authorList>
            <person name="Veyisoglu A."/>
            <person name="Sahin N."/>
        </authorList>
    </citation>
    <scope>NUCLEOTIDE SEQUENCE [LARGE SCALE GENOMIC DNA]</scope>
    <source>
        <strain evidence="2 3">KCTC 29202</strain>
    </source>
</reference>
<evidence type="ECO:0000313" key="2">
    <source>
        <dbReference type="EMBL" id="RKN54959.1"/>
    </source>
</evidence>
<feature type="region of interest" description="Disordered" evidence="1">
    <location>
        <begin position="32"/>
        <end position="56"/>
    </location>
</feature>
<organism evidence="2 3">
    <name type="scientific">Streptomyces klenkii</name>
    <dbReference type="NCBI Taxonomy" id="1420899"/>
    <lineage>
        <taxon>Bacteria</taxon>
        <taxon>Bacillati</taxon>
        <taxon>Actinomycetota</taxon>
        <taxon>Actinomycetes</taxon>
        <taxon>Kitasatosporales</taxon>
        <taxon>Streptomycetaceae</taxon>
        <taxon>Streptomyces</taxon>
    </lineage>
</organism>
<evidence type="ECO:0000256" key="1">
    <source>
        <dbReference type="SAM" id="MobiDB-lite"/>
    </source>
</evidence>